<dbReference type="Proteomes" id="UP000295444">
    <property type="component" value="Unassembled WGS sequence"/>
</dbReference>
<accession>A0A4R6SAN6</accession>
<dbReference type="AlphaFoldDB" id="A0A4R6SAN6"/>
<evidence type="ECO:0000313" key="3">
    <source>
        <dbReference type="Proteomes" id="UP000295444"/>
    </source>
</evidence>
<dbReference type="EMBL" id="SNXZ01000004">
    <property type="protein sequence ID" value="TDP96604.1"/>
    <property type="molecule type" value="Genomic_DNA"/>
</dbReference>
<dbReference type="RefSeq" id="WP_133851935.1">
    <property type="nucleotide sequence ID" value="NZ_SNXZ01000004.1"/>
</dbReference>
<name>A0A4R6SAN6_LABRH</name>
<gene>
    <name evidence="2" type="ORF">EV186_104592</name>
</gene>
<dbReference type="OrthoDB" id="3402203at2"/>
<evidence type="ECO:0000256" key="1">
    <source>
        <dbReference type="SAM" id="MobiDB-lite"/>
    </source>
</evidence>
<reference evidence="2 3" key="1">
    <citation type="submission" date="2019-03" db="EMBL/GenBank/DDBJ databases">
        <title>Genomic Encyclopedia of Type Strains, Phase IV (KMG-IV): sequencing the most valuable type-strain genomes for metagenomic binning, comparative biology and taxonomic classification.</title>
        <authorList>
            <person name="Goeker M."/>
        </authorList>
    </citation>
    <scope>NUCLEOTIDE SEQUENCE [LARGE SCALE GENOMIC DNA]</scope>
    <source>
        <strain evidence="2 3">DSM 45361</strain>
    </source>
</reference>
<comment type="caution">
    <text evidence="2">The sequence shown here is derived from an EMBL/GenBank/DDBJ whole genome shotgun (WGS) entry which is preliminary data.</text>
</comment>
<organism evidence="2 3">
    <name type="scientific">Labedaea rhizosphaerae</name>
    <dbReference type="NCBI Taxonomy" id="598644"/>
    <lineage>
        <taxon>Bacteria</taxon>
        <taxon>Bacillati</taxon>
        <taxon>Actinomycetota</taxon>
        <taxon>Actinomycetes</taxon>
        <taxon>Pseudonocardiales</taxon>
        <taxon>Pseudonocardiaceae</taxon>
        <taxon>Labedaea</taxon>
    </lineage>
</organism>
<dbReference type="InterPro" id="IPR046030">
    <property type="entry name" value="DUF5988"/>
</dbReference>
<dbReference type="Pfam" id="PF19450">
    <property type="entry name" value="DUF5988"/>
    <property type="match status" value="1"/>
</dbReference>
<protein>
    <submittedName>
        <fullName evidence="2">Uncharacterized protein</fullName>
    </submittedName>
</protein>
<feature type="region of interest" description="Disordered" evidence="1">
    <location>
        <begin position="1"/>
        <end position="37"/>
    </location>
</feature>
<sequence length="73" mass="8053">MDQTPKIPGPRHVVLEGGPAGITPGAVPDGHRLDDRDRLKIPHQGGYEHFERQQGEAADTAVYRWVARTKVAE</sequence>
<keyword evidence="3" id="KW-1185">Reference proteome</keyword>
<evidence type="ECO:0000313" key="2">
    <source>
        <dbReference type="EMBL" id="TDP96604.1"/>
    </source>
</evidence>
<proteinExistence type="predicted"/>